<protein>
    <recommendedName>
        <fullName evidence="5">SUR7/PalI family-domain-containing protein</fullName>
    </recommendedName>
</protein>
<gene>
    <name evidence="3" type="ORF">CU098_009721</name>
</gene>
<keyword evidence="2" id="KW-1133">Transmembrane helix</keyword>
<dbReference type="GO" id="GO:0035838">
    <property type="term" value="C:growing cell tip"/>
    <property type="evidence" value="ECO:0007669"/>
    <property type="project" value="TreeGrafter"/>
</dbReference>
<dbReference type="OrthoDB" id="2327445at2759"/>
<evidence type="ECO:0000256" key="2">
    <source>
        <dbReference type="SAM" id="Phobius"/>
    </source>
</evidence>
<feature type="transmembrane region" description="Helical" evidence="2">
    <location>
        <begin position="181"/>
        <end position="205"/>
    </location>
</feature>
<name>A0A367KQ85_RHIST</name>
<dbReference type="GO" id="GO:0005886">
    <property type="term" value="C:plasma membrane"/>
    <property type="evidence" value="ECO:0007669"/>
    <property type="project" value="InterPro"/>
</dbReference>
<dbReference type="AlphaFoldDB" id="A0A367KQ85"/>
<feature type="compositionally biased region" description="Low complexity" evidence="1">
    <location>
        <begin position="243"/>
        <end position="254"/>
    </location>
</feature>
<sequence length="301" mass="33228">MCFPLFTALGSLLLLFSFVLELFILIGQLSNKVFLRDLFFGSAWNTGQNTRYNLALWNYCSGDASGTVNSCAHPTPAFNWANTPGISNMLQSQANSGLINNLFLAMFILFFIACGWSLLIWLASIPICCFRHRVFGYSMSTLTLINFFVMLAALILSLVMVLSGVRDITAYEGWNAHAGNLLWITIGATISLLLASVFFSCGSAGGKSRNKKKRKDDDKNGYNDYASFLPYTTDPTYQDNIRGGYANGQYQQQNSETPVTGNQGLATGSPHPNETQDYQQTTVPHGYQTPTLEPANLPRQN</sequence>
<dbReference type="EMBL" id="PJQM01000706">
    <property type="protein sequence ID" value="RCI04358.1"/>
    <property type="molecule type" value="Genomic_DNA"/>
</dbReference>
<dbReference type="PANTHER" id="PTHR28013:SF4">
    <property type="entry name" value="MARVEL DOMAIN-CONTAINING PROTEIN"/>
    <property type="match status" value="1"/>
</dbReference>
<feature type="region of interest" description="Disordered" evidence="1">
    <location>
        <begin position="240"/>
        <end position="301"/>
    </location>
</feature>
<dbReference type="InterPro" id="IPR051380">
    <property type="entry name" value="pH-response_reg_palI/RIM9"/>
</dbReference>
<evidence type="ECO:0000256" key="1">
    <source>
        <dbReference type="SAM" id="MobiDB-lite"/>
    </source>
</evidence>
<feature type="transmembrane region" description="Helical" evidence="2">
    <location>
        <begin position="134"/>
        <end position="161"/>
    </location>
</feature>
<dbReference type="InterPro" id="IPR009571">
    <property type="entry name" value="SUR7/Rim9-like_fungi"/>
</dbReference>
<dbReference type="STRING" id="4846.A0A367KQ85"/>
<proteinExistence type="predicted"/>
<reference evidence="3 4" key="1">
    <citation type="journal article" date="2018" name="G3 (Bethesda)">
        <title>Phylogenetic and Phylogenomic Definition of Rhizopus Species.</title>
        <authorList>
            <person name="Gryganskyi A.P."/>
            <person name="Golan J."/>
            <person name="Dolatabadi S."/>
            <person name="Mondo S."/>
            <person name="Robb S."/>
            <person name="Idnurm A."/>
            <person name="Muszewska A."/>
            <person name="Steczkiewicz K."/>
            <person name="Masonjones S."/>
            <person name="Liao H.L."/>
            <person name="Gajdeczka M.T."/>
            <person name="Anike F."/>
            <person name="Vuek A."/>
            <person name="Anishchenko I.M."/>
            <person name="Voigt K."/>
            <person name="de Hoog G.S."/>
            <person name="Smith M.E."/>
            <person name="Heitman J."/>
            <person name="Vilgalys R."/>
            <person name="Stajich J.E."/>
        </authorList>
    </citation>
    <scope>NUCLEOTIDE SEQUENCE [LARGE SCALE GENOMIC DNA]</scope>
    <source>
        <strain evidence="3 4">LSU 92-RS-03</strain>
    </source>
</reference>
<dbReference type="GO" id="GO:0032153">
    <property type="term" value="C:cell division site"/>
    <property type="evidence" value="ECO:0007669"/>
    <property type="project" value="TreeGrafter"/>
</dbReference>
<feature type="compositionally biased region" description="Polar residues" evidence="1">
    <location>
        <begin position="255"/>
        <end position="291"/>
    </location>
</feature>
<evidence type="ECO:0008006" key="5">
    <source>
        <dbReference type="Google" id="ProtNLM"/>
    </source>
</evidence>
<dbReference type="Pfam" id="PF06687">
    <property type="entry name" value="SUR7"/>
    <property type="match status" value="1"/>
</dbReference>
<feature type="transmembrane region" description="Helical" evidence="2">
    <location>
        <begin position="12"/>
        <end position="30"/>
    </location>
</feature>
<evidence type="ECO:0000313" key="4">
    <source>
        <dbReference type="Proteomes" id="UP000253551"/>
    </source>
</evidence>
<organism evidence="3 4">
    <name type="scientific">Rhizopus stolonifer</name>
    <name type="common">Rhizopus nigricans</name>
    <dbReference type="NCBI Taxonomy" id="4846"/>
    <lineage>
        <taxon>Eukaryota</taxon>
        <taxon>Fungi</taxon>
        <taxon>Fungi incertae sedis</taxon>
        <taxon>Mucoromycota</taxon>
        <taxon>Mucoromycotina</taxon>
        <taxon>Mucoromycetes</taxon>
        <taxon>Mucorales</taxon>
        <taxon>Mucorineae</taxon>
        <taxon>Rhizopodaceae</taxon>
        <taxon>Rhizopus</taxon>
    </lineage>
</organism>
<feature type="transmembrane region" description="Helical" evidence="2">
    <location>
        <begin position="102"/>
        <end position="122"/>
    </location>
</feature>
<keyword evidence="2" id="KW-0812">Transmembrane</keyword>
<evidence type="ECO:0000313" key="3">
    <source>
        <dbReference type="EMBL" id="RCI04358.1"/>
    </source>
</evidence>
<accession>A0A367KQ85</accession>
<dbReference type="Proteomes" id="UP000253551">
    <property type="component" value="Unassembled WGS sequence"/>
</dbReference>
<keyword evidence="2" id="KW-0472">Membrane</keyword>
<keyword evidence="4" id="KW-1185">Reference proteome</keyword>
<dbReference type="PANTHER" id="PTHR28013">
    <property type="entry name" value="PROTEIN DCV1-RELATED"/>
    <property type="match status" value="1"/>
</dbReference>
<comment type="caution">
    <text evidence="3">The sequence shown here is derived from an EMBL/GenBank/DDBJ whole genome shotgun (WGS) entry which is preliminary data.</text>
</comment>